<sequence length="240" mass="25718">MPADVQTAATTLRTQWDRLHGWVEHMADPRLGREPSVLDGWSVVELWAHLGRAMDALAVCTPLPEGTVPLSLGEYLGTYAGRAEDVAETTRALAVQHAADPVGYVTASAAAAFATLDALLPGDPVVQARRGPVRLSTMTASRVVELVVHGDDLHRSVRRVRGADAAPDPVDPGALALVADELLAIVRARGGWDLEVADARRWVRLAAGRAPYDVDELALALQPRWTSEAVPDLGRMLPLL</sequence>
<dbReference type="Gene3D" id="1.20.120.450">
    <property type="entry name" value="dinb family like domain"/>
    <property type="match status" value="1"/>
</dbReference>
<dbReference type="RefSeq" id="WP_070319990.1">
    <property type="nucleotide sequence ID" value="NZ_JAUSVM010000001.1"/>
</dbReference>
<dbReference type="EMBL" id="JAUSVM010000001">
    <property type="protein sequence ID" value="MDQ0424779.1"/>
    <property type="molecule type" value="Genomic_DNA"/>
</dbReference>
<name>A0ABU0GIR5_9CELL</name>
<dbReference type="SUPFAM" id="SSF109854">
    <property type="entry name" value="DinB/YfiT-like putative metalloenzymes"/>
    <property type="match status" value="1"/>
</dbReference>
<gene>
    <name evidence="2" type="ORF">JO380_001160</name>
</gene>
<keyword evidence="3" id="KW-1185">Reference proteome</keyword>
<evidence type="ECO:0000313" key="3">
    <source>
        <dbReference type="Proteomes" id="UP001240250"/>
    </source>
</evidence>
<dbReference type="Pfam" id="PF11716">
    <property type="entry name" value="MDMPI_N"/>
    <property type="match status" value="1"/>
</dbReference>
<evidence type="ECO:0000259" key="1">
    <source>
        <dbReference type="Pfam" id="PF11716"/>
    </source>
</evidence>
<reference evidence="2 3" key="1">
    <citation type="submission" date="2023-07" db="EMBL/GenBank/DDBJ databases">
        <title>Sequencing the genomes of 1000 actinobacteria strains.</title>
        <authorList>
            <person name="Klenk H.-P."/>
        </authorList>
    </citation>
    <scope>NUCLEOTIDE SEQUENCE [LARGE SCALE GENOMIC DNA]</scope>
    <source>
        <strain evidence="2 3">DSM 14785</strain>
    </source>
</reference>
<proteinExistence type="predicted"/>
<evidence type="ECO:0000313" key="2">
    <source>
        <dbReference type="EMBL" id="MDQ0424779.1"/>
    </source>
</evidence>
<accession>A0ABU0GIR5</accession>
<dbReference type="InterPro" id="IPR034660">
    <property type="entry name" value="DinB/YfiT-like"/>
</dbReference>
<protein>
    <recommendedName>
        <fullName evidence="1">Mycothiol-dependent maleylpyruvate isomerase metal-binding domain-containing protein</fullName>
    </recommendedName>
</protein>
<feature type="domain" description="Mycothiol-dependent maleylpyruvate isomerase metal-binding" evidence="1">
    <location>
        <begin position="12"/>
        <end position="153"/>
    </location>
</feature>
<dbReference type="Proteomes" id="UP001240250">
    <property type="component" value="Unassembled WGS sequence"/>
</dbReference>
<dbReference type="InterPro" id="IPR024344">
    <property type="entry name" value="MDMPI_metal-binding"/>
</dbReference>
<organism evidence="2 3">
    <name type="scientific">Cellulomonas iranensis</name>
    <dbReference type="NCBI Taxonomy" id="76862"/>
    <lineage>
        <taxon>Bacteria</taxon>
        <taxon>Bacillati</taxon>
        <taxon>Actinomycetota</taxon>
        <taxon>Actinomycetes</taxon>
        <taxon>Micrococcales</taxon>
        <taxon>Cellulomonadaceae</taxon>
        <taxon>Cellulomonas</taxon>
    </lineage>
</organism>
<comment type="caution">
    <text evidence="2">The sequence shown here is derived from an EMBL/GenBank/DDBJ whole genome shotgun (WGS) entry which is preliminary data.</text>
</comment>